<dbReference type="Proteomes" id="UP000282435">
    <property type="component" value="Chromosome"/>
</dbReference>
<dbReference type="RefSeq" id="WP_126982457.1">
    <property type="nucleotide sequence ID" value="NZ_CP034670.1"/>
</dbReference>
<accession>A0A3S9SHA8</accession>
<feature type="domain" description="GmrSD restriction endonucleases N-terminal" evidence="1">
    <location>
        <begin position="31"/>
        <end position="319"/>
    </location>
</feature>
<reference evidence="2 3" key="1">
    <citation type="submission" date="2018-12" db="EMBL/GenBank/DDBJ databases">
        <title>Genome sequencing of Eikenella corrodens KCOM 3110 (= JS217).</title>
        <authorList>
            <person name="Koo J.-K."/>
            <person name="Park S.-N."/>
            <person name="Lim Y.K."/>
        </authorList>
    </citation>
    <scope>NUCLEOTIDE SEQUENCE [LARGE SCALE GENOMIC DNA]</scope>
    <source>
        <strain evidence="2 3">KCOM 3110</strain>
    </source>
</reference>
<evidence type="ECO:0000259" key="1">
    <source>
        <dbReference type="Pfam" id="PF03235"/>
    </source>
</evidence>
<proteinExistence type="predicted"/>
<dbReference type="EMBL" id="CP034670">
    <property type="protein sequence ID" value="AZR58854.1"/>
    <property type="molecule type" value="Genomic_DNA"/>
</dbReference>
<organism evidence="2 3">
    <name type="scientific">Eikenella corrodens</name>
    <dbReference type="NCBI Taxonomy" id="539"/>
    <lineage>
        <taxon>Bacteria</taxon>
        <taxon>Pseudomonadati</taxon>
        <taxon>Pseudomonadota</taxon>
        <taxon>Betaproteobacteria</taxon>
        <taxon>Neisseriales</taxon>
        <taxon>Neisseriaceae</taxon>
        <taxon>Eikenella</taxon>
    </lineage>
</organism>
<protein>
    <submittedName>
        <fullName evidence="2">DUF262 domain-containing protein</fullName>
    </submittedName>
</protein>
<evidence type="ECO:0000313" key="2">
    <source>
        <dbReference type="EMBL" id="AZR58854.1"/>
    </source>
</evidence>
<dbReference type="OrthoDB" id="9798761at2"/>
<dbReference type="InterPro" id="IPR004919">
    <property type="entry name" value="GmrSD_N"/>
</dbReference>
<name>A0A3S9SHA8_EIKCO</name>
<evidence type="ECO:0000313" key="3">
    <source>
        <dbReference type="Proteomes" id="UP000282435"/>
    </source>
</evidence>
<dbReference type="AlphaFoldDB" id="A0A3S9SHA8"/>
<dbReference type="Pfam" id="PF03235">
    <property type="entry name" value="GmrSD_N"/>
    <property type="match status" value="1"/>
</dbReference>
<gene>
    <name evidence="2" type="ORF">ELB75_01600</name>
</gene>
<sequence>MTASKPIVTLSLPQIAAWQIDLPQAKSDIVARLPALQRGAVWKPDQIEFLWDSILRCFPIGSILLSNRIEGQSSKISKFGEANPNESEVTHHILDGQQRCNAIAMAFDLPEYGNSKTQTMLWYDLKGNEECGKAAHSRKFLFRVTTSAHPWGYDLDESSGRISHSQMEAFRNTYQECCGDDKYPLVAKSIPWRATLPIPVGLLLQNLTAEGFNWDEIIRNPWVEKIDNWLNARKEKQGNTQEAEQSLSGYLKSPDNQQEITTAFSPVLDTVIPAITIAFNPPDSSNENEDGNFIENIELIFSRINNRGTPIDQEELRYSMIKAYYPDVEQKVIGQIEKLPVSEARLINLGIRAVLMRKYQEYQPILTPQKIRNIFKEGADEDIIKGYLKKQFPEAIKWIEDHLLYKDKSFGLPPYLRSSIAWRSQEVFLWWIMLAAEFDYSEISEKDAKRILAISLIIHWFSDSKDRICRQLWHLQFTPEARKPWQEWTFDDLNIEDRLFQLTKPKELKEKLEEKINAAFEAMENSNTDFHNLWQLLTYQNDGNLRFANFAFKLWHMQEFLVYFQRAQLPGMVEYDPSNKTLWETHNRPWDYDHMLPSAALNAQGKGLRKYTSLCKIFQRSIGNQMALPFSMNRSKSDGDFLQNYQDSENEERDLIDSAFALGADKLDAFSLTLDASKHKEAAEKYIKATNERLAKLYQQWFDDLSVKDMI</sequence>